<name>A0ACC2CCL8_DIPCM</name>
<evidence type="ECO:0000313" key="1">
    <source>
        <dbReference type="EMBL" id="KAJ7539402.1"/>
    </source>
</evidence>
<reference evidence="2" key="1">
    <citation type="journal article" date="2024" name="Proc. Natl. Acad. Sci. U.S.A.">
        <title>Extraordinary preservation of gene collinearity over three hundred million years revealed in homosporous lycophytes.</title>
        <authorList>
            <person name="Li C."/>
            <person name="Wickell D."/>
            <person name="Kuo L.Y."/>
            <person name="Chen X."/>
            <person name="Nie B."/>
            <person name="Liao X."/>
            <person name="Peng D."/>
            <person name="Ji J."/>
            <person name="Jenkins J."/>
            <person name="Williams M."/>
            <person name="Shu S."/>
            <person name="Plott C."/>
            <person name="Barry K."/>
            <person name="Rajasekar S."/>
            <person name="Grimwood J."/>
            <person name="Han X."/>
            <person name="Sun S."/>
            <person name="Hou Z."/>
            <person name="He W."/>
            <person name="Dai G."/>
            <person name="Sun C."/>
            <person name="Schmutz J."/>
            <person name="Leebens-Mack J.H."/>
            <person name="Li F.W."/>
            <person name="Wang L."/>
        </authorList>
    </citation>
    <scope>NUCLEOTIDE SEQUENCE [LARGE SCALE GENOMIC DNA]</scope>
    <source>
        <strain evidence="2">cv. PW_Plant_1</strain>
    </source>
</reference>
<comment type="caution">
    <text evidence="1">The sequence shown here is derived from an EMBL/GenBank/DDBJ whole genome shotgun (WGS) entry which is preliminary data.</text>
</comment>
<proteinExistence type="predicted"/>
<dbReference type="EMBL" id="CM055102">
    <property type="protein sequence ID" value="KAJ7539402.1"/>
    <property type="molecule type" value="Genomic_DNA"/>
</dbReference>
<evidence type="ECO:0000313" key="2">
    <source>
        <dbReference type="Proteomes" id="UP001162992"/>
    </source>
</evidence>
<dbReference type="Proteomes" id="UP001162992">
    <property type="component" value="Chromosome 11"/>
</dbReference>
<organism evidence="1 2">
    <name type="scientific">Diphasiastrum complanatum</name>
    <name type="common">Issler's clubmoss</name>
    <name type="synonym">Lycopodium complanatum</name>
    <dbReference type="NCBI Taxonomy" id="34168"/>
    <lineage>
        <taxon>Eukaryota</taxon>
        <taxon>Viridiplantae</taxon>
        <taxon>Streptophyta</taxon>
        <taxon>Embryophyta</taxon>
        <taxon>Tracheophyta</taxon>
        <taxon>Lycopodiopsida</taxon>
        <taxon>Lycopodiales</taxon>
        <taxon>Lycopodiaceae</taxon>
        <taxon>Lycopodioideae</taxon>
        <taxon>Diphasiastrum</taxon>
    </lineage>
</organism>
<protein>
    <submittedName>
        <fullName evidence="1">Uncharacterized protein</fullName>
    </submittedName>
</protein>
<gene>
    <name evidence="1" type="ORF">O6H91_11G090800</name>
</gene>
<sequence>MHKRAIQEISKILNTLLPWPLFLHMIVALSAVWLAGYLQFNFLFCLLSAILYLHSVDSLQKERLKSQIQHRVQQEQTLKLQVTNTETATWFNVLLQESWPSWLERYLSKAVADCLLFNLNCYKPRAVHKLLLDRLRLGSSPPVVHSVKVFRNSNSGDHTILEIDVSFVAAEDMRLELAACLKKASVGLGMTAKFYGDNLIIKGKLRLGCKFVPYYPYVGELSVAFVSAPNLNLSVRPLLSNSVDVNDLPGIASWVSKALQAAMETCMVEPYPLKLDLIRMFGAEYNLDIDKGGNNKKLRPAHIVFYQTSGIANDKREASFAIIEILEGKDLVAKDRSGFSDPYVKIKMDKIKFITSVKKQTLNPHWHEVFRIHVTSWHLPTKVFLRVRDRDIFGKDDELGWHEIDLVQLRGGDRHDMWLKLHDTKSGHLHVGVTVVEPVARSPQVESVPVGETASPSAPPVASGTHSGTTEVKNTVVVEMDAGVCPNCTNTKRALAGNVGISEGDLMLTDVKDMTSSSTADLSSQSTSSSLKKETLVTDNLAGFPGETEHGAVSLNQTELQQNRQVNANETENVVKIKHGAFSSLFRKLKESRSYSCIEQHEMTQDGSYNRRAVSLKKMLGHVRSKNANTL</sequence>
<keyword evidence="2" id="KW-1185">Reference proteome</keyword>
<accession>A0ACC2CCL8</accession>